<accession>A0A931YD61</accession>
<comment type="caution">
    <text evidence="1">The sequence shown here is derived from an EMBL/GenBank/DDBJ whole genome shotgun (WGS) entry which is preliminary data.</text>
</comment>
<dbReference type="Proteomes" id="UP000709672">
    <property type="component" value="Unassembled WGS sequence"/>
</dbReference>
<name>A0A931YD61_9BACT</name>
<gene>
    <name evidence="1" type="ORF">HYV66_00805</name>
</gene>
<proteinExistence type="predicted"/>
<evidence type="ECO:0000313" key="1">
    <source>
        <dbReference type="EMBL" id="MBI2465754.1"/>
    </source>
</evidence>
<protein>
    <submittedName>
        <fullName evidence="1">Uncharacterized protein</fullName>
    </submittedName>
</protein>
<dbReference type="EMBL" id="JACPHQ010000010">
    <property type="protein sequence ID" value="MBI2465754.1"/>
    <property type="molecule type" value="Genomic_DNA"/>
</dbReference>
<organism evidence="1 2">
    <name type="scientific">Candidatus Sungiibacteriota bacterium</name>
    <dbReference type="NCBI Taxonomy" id="2750080"/>
    <lineage>
        <taxon>Bacteria</taxon>
        <taxon>Candidatus Sungiibacteriota</taxon>
    </lineage>
</organism>
<evidence type="ECO:0000313" key="2">
    <source>
        <dbReference type="Proteomes" id="UP000709672"/>
    </source>
</evidence>
<dbReference type="AlphaFoldDB" id="A0A931YD61"/>
<sequence length="100" mass="11563">MVARTLKTWGIPYQSGNPDMPHSMDYKCLECGWNYASVNHYDDVVGCAVLNKPEYGMLEGTKKVAIMIIECPECFSKFWIHMMQNTTEFIMENSTNWPED</sequence>
<reference evidence="1" key="1">
    <citation type="submission" date="2020-07" db="EMBL/GenBank/DDBJ databases">
        <title>Huge and variable diversity of episymbiotic CPR bacteria and DPANN archaea in groundwater ecosystems.</title>
        <authorList>
            <person name="He C.Y."/>
            <person name="Keren R."/>
            <person name="Whittaker M."/>
            <person name="Farag I.F."/>
            <person name="Doudna J."/>
            <person name="Cate J.H.D."/>
            <person name="Banfield J.F."/>
        </authorList>
    </citation>
    <scope>NUCLEOTIDE SEQUENCE</scope>
    <source>
        <strain evidence="1">NC_groundwater_418_Ag_B-0.1um_45_10</strain>
    </source>
</reference>